<evidence type="ECO:0000256" key="3">
    <source>
        <dbReference type="ARBA" id="ARBA00023224"/>
    </source>
</evidence>
<dbReference type="SUPFAM" id="SSF58104">
    <property type="entry name" value="Methyl-accepting chemotaxis protein (MCP) signaling domain"/>
    <property type="match status" value="1"/>
</dbReference>
<dbReference type="Proteomes" id="UP001500218">
    <property type="component" value="Unassembled WGS sequence"/>
</dbReference>
<evidence type="ECO:0000256" key="2">
    <source>
        <dbReference type="ARBA" id="ARBA00022989"/>
    </source>
</evidence>
<dbReference type="InterPro" id="IPR004090">
    <property type="entry name" value="Chemotax_Me-accpt_rcpt"/>
</dbReference>
<dbReference type="CDD" id="cd06225">
    <property type="entry name" value="HAMP"/>
    <property type="match status" value="1"/>
</dbReference>
<evidence type="ECO:0000313" key="10">
    <source>
        <dbReference type="Proteomes" id="UP001500218"/>
    </source>
</evidence>
<proteinExistence type="inferred from homology"/>
<sequence length="518" mass="53770">MSLRMKLLGAFGVVLALLLGVGATGWLSSSTMEDKASDIYHDNVQAAVTLGAAQSALWELRYGFPQFMAVPEKRQAIVEAEPGLYQKIDNAIAEYAAGNRTAAERAAIEEWNKAFTDYRGARPKWFELYGAGKLEEAADWRAKTTTPFGAASVAAMGKLIDLQKAAAAESYNDVHGLDELVIGLTIVALVAGVCFALYISRLFTRRLAQIGGALARVADGDLTSRVAVTGKDEIAQMGTAYNAAISHVGGLVSAIGENASNLASAAEDLSTVSRDMNTNAEYAATQAERVATSIDQVADRVQQVAGGTEEMAASIQDISSNTAHALRIAESGRETAAATGDTIDRLNQASAEITQVVNLINSIAEQTNLLALNATIEASRAGDAGKGFAVVAAEVKDLAKATASATEEIGTKIDAIQGSAAEVVEAIGKITSVIGEVNDAQFTIAQAVEKQLETSGSMGQNGTRAANGAADIAGAANDLTEAARATTDGATATERSATVLATMATDLRTLVSGFRVAE</sequence>
<gene>
    <name evidence="9" type="ORF">GCM10009682_59720</name>
</gene>
<evidence type="ECO:0000259" key="7">
    <source>
        <dbReference type="PROSITE" id="PS50111"/>
    </source>
</evidence>
<dbReference type="Pfam" id="PF00015">
    <property type="entry name" value="MCPsignal"/>
    <property type="match status" value="1"/>
</dbReference>
<evidence type="ECO:0000256" key="6">
    <source>
        <dbReference type="SAM" id="Phobius"/>
    </source>
</evidence>
<protein>
    <submittedName>
        <fullName evidence="9">Methyl-accepting chemotaxis protein</fullName>
    </submittedName>
</protein>
<organism evidence="9 10">
    <name type="scientific">Luedemannella flava</name>
    <dbReference type="NCBI Taxonomy" id="349316"/>
    <lineage>
        <taxon>Bacteria</taxon>
        <taxon>Bacillati</taxon>
        <taxon>Actinomycetota</taxon>
        <taxon>Actinomycetes</taxon>
        <taxon>Micromonosporales</taxon>
        <taxon>Micromonosporaceae</taxon>
        <taxon>Luedemannella</taxon>
    </lineage>
</organism>
<dbReference type="PANTHER" id="PTHR32089:SF112">
    <property type="entry name" value="LYSOZYME-LIKE PROTEIN-RELATED"/>
    <property type="match status" value="1"/>
</dbReference>
<dbReference type="InterPro" id="IPR024478">
    <property type="entry name" value="HlyB_4HB_MCP"/>
</dbReference>
<dbReference type="PROSITE" id="PS50111">
    <property type="entry name" value="CHEMOTAXIS_TRANSDUC_2"/>
    <property type="match status" value="1"/>
</dbReference>
<evidence type="ECO:0000256" key="5">
    <source>
        <dbReference type="PROSITE-ProRule" id="PRU00284"/>
    </source>
</evidence>
<dbReference type="InterPro" id="IPR003660">
    <property type="entry name" value="HAMP_dom"/>
</dbReference>
<dbReference type="EMBL" id="BAAALT010000279">
    <property type="protein sequence ID" value="GAA1833418.1"/>
    <property type="molecule type" value="Genomic_DNA"/>
</dbReference>
<keyword evidence="1 6" id="KW-0812">Transmembrane</keyword>
<comment type="caution">
    <text evidence="9">The sequence shown here is derived from an EMBL/GenBank/DDBJ whole genome shotgun (WGS) entry which is preliminary data.</text>
</comment>
<evidence type="ECO:0000313" key="9">
    <source>
        <dbReference type="EMBL" id="GAA1833418.1"/>
    </source>
</evidence>
<accession>A0ABP4YZC3</accession>
<dbReference type="PANTHER" id="PTHR32089">
    <property type="entry name" value="METHYL-ACCEPTING CHEMOTAXIS PROTEIN MCPB"/>
    <property type="match status" value="1"/>
</dbReference>
<name>A0ABP4YZC3_9ACTN</name>
<dbReference type="PROSITE" id="PS50885">
    <property type="entry name" value="HAMP"/>
    <property type="match status" value="1"/>
</dbReference>
<dbReference type="PRINTS" id="PR00260">
    <property type="entry name" value="CHEMTRNSDUCR"/>
</dbReference>
<dbReference type="Pfam" id="PF00672">
    <property type="entry name" value="HAMP"/>
    <property type="match status" value="1"/>
</dbReference>
<comment type="similarity">
    <text evidence="4">Belongs to the methyl-accepting chemotaxis (MCP) protein family.</text>
</comment>
<feature type="transmembrane region" description="Helical" evidence="6">
    <location>
        <begin position="180"/>
        <end position="199"/>
    </location>
</feature>
<feature type="domain" description="HAMP" evidence="8">
    <location>
        <begin position="201"/>
        <end position="253"/>
    </location>
</feature>
<keyword evidence="10" id="KW-1185">Reference proteome</keyword>
<keyword evidence="2 6" id="KW-1133">Transmembrane helix</keyword>
<keyword evidence="6" id="KW-0472">Membrane</keyword>
<evidence type="ECO:0000259" key="8">
    <source>
        <dbReference type="PROSITE" id="PS50885"/>
    </source>
</evidence>
<dbReference type="Pfam" id="PF12729">
    <property type="entry name" value="4HB_MCP_1"/>
    <property type="match status" value="1"/>
</dbReference>
<reference evidence="10" key="1">
    <citation type="journal article" date="2019" name="Int. J. Syst. Evol. Microbiol.">
        <title>The Global Catalogue of Microorganisms (GCM) 10K type strain sequencing project: providing services to taxonomists for standard genome sequencing and annotation.</title>
        <authorList>
            <consortium name="The Broad Institute Genomics Platform"/>
            <consortium name="The Broad Institute Genome Sequencing Center for Infectious Disease"/>
            <person name="Wu L."/>
            <person name="Ma J."/>
        </authorList>
    </citation>
    <scope>NUCLEOTIDE SEQUENCE [LARGE SCALE GENOMIC DNA]</scope>
    <source>
        <strain evidence="10">JCM 13250</strain>
    </source>
</reference>
<evidence type="ECO:0000256" key="4">
    <source>
        <dbReference type="ARBA" id="ARBA00029447"/>
    </source>
</evidence>
<dbReference type="SMART" id="SM00304">
    <property type="entry name" value="HAMP"/>
    <property type="match status" value="1"/>
</dbReference>
<dbReference type="InterPro" id="IPR004089">
    <property type="entry name" value="MCPsignal_dom"/>
</dbReference>
<dbReference type="Gene3D" id="1.10.287.950">
    <property type="entry name" value="Methyl-accepting chemotaxis protein"/>
    <property type="match status" value="1"/>
</dbReference>
<dbReference type="RefSeq" id="WP_344139595.1">
    <property type="nucleotide sequence ID" value="NZ_BAAALT010000279.1"/>
</dbReference>
<dbReference type="SMART" id="SM00283">
    <property type="entry name" value="MA"/>
    <property type="match status" value="1"/>
</dbReference>
<evidence type="ECO:0000256" key="1">
    <source>
        <dbReference type="ARBA" id="ARBA00022692"/>
    </source>
</evidence>
<feature type="domain" description="Methyl-accepting transducer" evidence="7">
    <location>
        <begin position="258"/>
        <end position="504"/>
    </location>
</feature>
<keyword evidence="3 5" id="KW-0807">Transducer</keyword>